<proteinExistence type="predicted"/>
<gene>
    <name evidence="1" type="ORF">C5167_043802</name>
</gene>
<dbReference type="EMBL" id="CM010724">
    <property type="protein sequence ID" value="RZC81232.1"/>
    <property type="molecule type" value="Genomic_DNA"/>
</dbReference>
<organism evidence="1 2">
    <name type="scientific">Papaver somniferum</name>
    <name type="common">Opium poppy</name>
    <dbReference type="NCBI Taxonomy" id="3469"/>
    <lineage>
        <taxon>Eukaryota</taxon>
        <taxon>Viridiplantae</taxon>
        <taxon>Streptophyta</taxon>
        <taxon>Embryophyta</taxon>
        <taxon>Tracheophyta</taxon>
        <taxon>Spermatophyta</taxon>
        <taxon>Magnoliopsida</taxon>
        <taxon>Ranunculales</taxon>
        <taxon>Papaveraceae</taxon>
        <taxon>Papaveroideae</taxon>
        <taxon>Papaver</taxon>
    </lineage>
</organism>
<dbReference type="AlphaFoldDB" id="A0A4Y7L971"/>
<accession>A0A4Y7L971</accession>
<dbReference type="Proteomes" id="UP000316621">
    <property type="component" value="Chromosome 10"/>
</dbReference>
<keyword evidence="2" id="KW-1185">Reference proteome</keyword>
<dbReference type="Gramene" id="RZC81232">
    <property type="protein sequence ID" value="RZC81232"/>
    <property type="gene ID" value="C5167_043802"/>
</dbReference>
<evidence type="ECO:0000313" key="1">
    <source>
        <dbReference type="EMBL" id="RZC81232.1"/>
    </source>
</evidence>
<name>A0A4Y7L971_PAPSO</name>
<protein>
    <submittedName>
        <fullName evidence="1">Uncharacterized protein</fullName>
    </submittedName>
</protein>
<sequence>MENRKCICIIELKLYPFESAAMVVEVVMVTVGTSAKMEALGRKDINNNENSLQCVLKGSVKWRWKWQDTGPSKSTADNRG</sequence>
<reference evidence="1 2" key="1">
    <citation type="journal article" date="2018" name="Science">
        <title>The opium poppy genome and morphinan production.</title>
        <authorList>
            <person name="Guo L."/>
            <person name="Winzer T."/>
            <person name="Yang X."/>
            <person name="Li Y."/>
            <person name="Ning Z."/>
            <person name="He Z."/>
            <person name="Teodor R."/>
            <person name="Lu Y."/>
            <person name="Bowser T.A."/>
            <person name="Graham I.A."/>
            <person name="Ye K."/>
        </authorList>
    </citation>
    <scope>NUCLEOTIDE SEQUENCE [LARGE SCALE GENOMIC DNA]</scope>
    <source>
        <strain evidence="2">cv. HN1</strain>
        <tissue evidence="1">Leaves</tissue>
    </source>
</reference>
<evidence type="ECO:0000313" key="2">
    <source>
        <dbReference type="Proteomes" id="UP000316621"/>
    </source>
</evidence>